<keyword evidence="6 8" id="KW-1133">Transmembrane helix</keyword>
<evidence type="ECO:0000259" key="9">
    <source>
        <dbReference type="Pfam" id="PF00482"/>
    </source>
</evidence>
<keyword evidence="5 8" id="KW-0812">Transmembrane</keyword>
<dbReference type="AlphaFoldDB" id="A0A2G9YCM5"/>
<evidence type="ECO:0000256" key="4">
    <source>
        <dbReference type="ARBA" id="ARBA00022519"/>
    </source>
</evidence>
<keyword evidence="7 8" id="KW-0472">Membrane</keyword>
<dbReference type="PANTHER" id="PTHR30012:SF0">
    <property type="entry name" value="TYPE II SECRETION SYSTEM PROTEIN F-RELATED"/>
    <property type="match status" value="1"/>
</dbReference>
<evidence type="ECO:0000256" key="7">
    <source>
        <dbReference type="ARBA" id="ARBA00023136"/>
    </source>
</evidence>
<dbReference type="InterPro" id="IPR018076">
    <property type="entry name" value="T2SS_GspF_dom"/>
</dbReference>
<evidence type="ECO:0000313" key="11">
    <source>
        <dbReference type="Proteomes" id="UP000231480"/>
    </source>
</evidence>
<feature type="transmembrane region" description="Helical" evidence="8">
    <location>
        <begin position="221"/>
        <end position="239"/>
    </location>
</feature>
<dbReference type="InterPro" id="IPR042094">
    <property type="entry name" value="T2SS_GspF_sf"/>
</dbReference>
<protein>
    <recommendedName>
        <fullName evidence="9">Type II secretion system protein GspF domain-containing protein</fullName>
    </recommendedName>
</protein>
<feature type="transmembrane region" description="Helical" evidence="8">
    <location>
        <begin position="374"/>
        <end position="395"/>
    </location>
</feature>
<comment type="subcellular location">
    <subcellularLocation>
        <location evidence="1">Cell inner membrane</location>
        <topology evidence="1">Multi-pass membrane protein</topology>
    </subcellularLocation>
</comment>
<comment type="caution">
    <text evidence="10">The sequence shown here is derived from an EMBL/GenBank/DDBJ whole genome shotgun (WGS) entry which is preliminary data.</text>
</comment>
<accession>A0A2G9YCM5</accession>
<evidence type="ECO:0000256" key="2">
    <source>
        <dbReference type="ARBA" id="ARBA00005745"/>
    </source>
</evidence>
<feature type="domain" description="Type II secretion system protein GspF" evidence="9">
    <location>
        <begin position="68"/>
        <end position="191"/>
    </location>
</feature>
<sequence length="401" mass="45010">MKFLYEAKNEQGLIQKGEVQAKDKQSALAVLKTANLMVLSLIAQSEIPVFARRLKIFERITLKDLAIFTRQLAVLIESQVPLVSSLRSLIEQTRKKSFQEIIFALAADVEAGMPFSDSIAKNPKVFSNLYVSMVKTGETSGTLDKSLLYLADHLEHEYDMASKIKSAMIYPAFILIAFIGVIILMLVFVFPRITLLLGEANQQLPIMTRILINFTEIFKTYWWAGLIILLFLGIGLWYYRKTPNGREKFDYLKIRLPIFGSLFQKIYMARFSSNLATLVAGGIPIINSLQIVAKVVSNKIYEQIILEAAERVKVGEQIALVFEGNKHIPAMVTQMIRVGEQTGQLDVVLEGLAKFYKREVDNALAGLTELIQPVLIVGMGIMVGFLVLSILMPIYNMATAF</sequence>
<dbReference type="EMBL" id="PCRH01000056">
    <property type="protein sequence ID" value="PIP16964.1"/>
    <property type="molecule type" value="Genomic_DNA"/>
</dbReference>
<dbReference type="FunFam" id="1.20.81.30:FF:000001">
    <property type="entry name" value="Type II secretion system protein F"/>
    <property type="match status" value="2"/>
</dbReference>
<proteinExistence type="inferred from homology"/>
<dbReference type="Pfam" id="PF00482">
    <property type="entry name" value="T2SSF"/>
    <property type="match status" value="2"/>
</dbReference>
<dbReference type="Proteomes" id="UP000231480">
    <property type="component" value="Unassembled WGS sequence"/>
</dbReference>
<evidence type="ECO:0000256" key="1">
    <source>
        <dbReference type="ARBA" id="ARBA00004429"/>
    </source>
</evidence>
<gene>
    <name evidence="10" type="ORF">COX44_02500</name>
</gene>
<dbReference type="Gene3D" id="1.20.81.30">
    <property type="entry name" value="Type II secretion system (T2SS), domain F"/>
    <property type="match status" value="2"/>
</dbReference>
<feature type="domain" description="Type II secretion system protein GspF" evidence="9">
    <location>
        <begin position="271"/>
        <end position="393"/>
    </location>
</feature>
<organism evidence="10 11">
    <name type="scientific">Candidatus Portnoybacteria bacterium CG23_combo_of_CG06-09_8_20_14_all_37_13</name>
    <dbReference type="NCBI Taxonomy" id="1974819"/>
    <lineage>
        <taxon>Bacteria</taxon>
        <taxon>Candidatus Portnoyibacteriota</taxon>
    </lineage>
</organism>
<dbReference type="InterPro" id="IPR003004">
    <property type="entry name" value="GspF/PilC"/>
</dbReference>
<dbReference type="PRINTS" id="PR00812">
    <property type="entry name" value="BCTERIALGSPF"/>
</dbReference>
<evidence type="ECO:0000256" key="8">
    <source>
        <dbReference type="SAM" id="Phobius"/>
    </source>
</evidence>
<name>A0A2G9YCM5_9BACT</name>
<evidence type="ECO:0000313" key="10">
    <source>
        <dbReference type="EMBL" id="PIP16964.1"/>
    </source>
</evidence>
<reference evidence="10 11" key="1">
    <citation type="submission" date="2017-09" db="EMBL/GenBank/DDBJ databases">
        <title>Depth-based differentiation of microbial function through sediment-hosted aquifers and enrichment of novel symbionts in the deep terrestrial subsurface.</title>
        <authorList>
            <person name="Probst A.J."/>
            <person name="Ladd B."/>
            <person name="Jarett J.K."/>
            <person name="Geller-Mcgrath D.E."/>
            <person name="Sieber C.M."/>
            <person name="Emerson J.B."/>
            <person name="Anantharaman K."/>
            <person name="Thomas B.C."/>
            <person name="Malmstrom R."/>
            <person name="Stieglmeier M."/>
            <person name="Klingl A."/>
            <person name="Woyke T."/>
            <person name="Ryan C.M."/>
            <person name="Banfield J.F."/>
        </authorList>
    </citation>
    <scope>NUCLEOTIDE SEQUENCE [LARGE SCALE GENOMIC DNA]</scope>
    <source>
        <strain evidence="10">CG23_combo_of_CG06-09_8_20_14_all_37_13</strain>
    </source>
</reference>
<keyword evidence="3" id="KW-1003">Cell membrane</keyword>
<dbReference type="PANTHER" id="PTHR30012">
    <property type="entry name" value="GENERAL SECRETION PATHWAY PROTEIN"/>
    <property type="match status" value="1"/>
</dbReference>
<dbReference type="GO" id="GO:0005886">
    <property type="term" value="C:plasma membrane"/>
    <property type="evidence" value="ECO:0007669"/>
    <property type="project" value="UniProtKB-SubCell"/>
</dbReference>
<evidence type="ECO:0000256" key="6">
    <source>
        <dbReference type="ARBA" id="ARBA00022989"/>
    </source>
</evidence>
<evidence type="ECO:0000256" key="5">
    <source>
        <dbReference type="ARBA" id="ARBA00022692"/>
    </source>
</evidence>
<evidence type="ECO:0000256" key="3">
    <source>
        <dbReference type="ARBA" id="ARBA00022475"/>
    </source>
</evidence>
<feature type="transmembrane region" description="Helical" evidence="8">
    <location>
        <begin position="168"/>
        <end position="190"/>
    </location>
</feature>
<comment type="similarity">
    <text evidence="2">Belongs to the GSP F family.</text>
</comment>
<keyword evidence="4" id="KW-0997">Cell inner membrane</keyword>